<reference evidence="1 2" key="1">
    <citation type="submission" date="2016-11" db="EMBL/GenBank/DDBJ databases">
        <authorList>
            <person name="Jaros S."/>
            <person name="Januszkiewicz K."/>
            <person name="Wedrychowicz H."/>
        </authorList>
    </citation>
    <scope>NUCLEOTIDE SEQUENCE [LARGE SCALE GENOMIC DNA]</scope>
    <source>
        <strain evidence="1 2">DSM 2631</strain>
    </source>
</reference>
<dbReference type="STRING" id="1533.SAMN05443638_10676"/>
<sequence>MDENKFTKEQILESKQFSVIEKDILQTLLNENEQYSIEESKEKLKEFNEKEVN</sequence>
<dbReference type="Proteomes" id="UP000184035">
    <property type="component" value="Unassembled WGS sequence"/>
</dbReference>
<accession>A0A1M4UZU4</accession>
<gene>
    <name evidence="1" type="ORF">SAMN05443638_10676</name>
</gene>
<evidence type="ECO:0000313" key="1">
    <source>
        <dbReference type="EMBL" id="SHE62202.1"/>
    </source>
</evidence>
<proteinExistence type="predicted"/>
<name>A0A1M4UZU4_9CLOT</name>
<dbReference type="RefSeq" id="WP_172607481.1">
    <property type="nucleotide sequence ID" value="NZ_FQVM01000006.1"/>
</dbReference>
<dbReference type="AlphaFoldDB" id="A0A1M4UZU4"/>
<organism evidence="1 2">
    <name type="scientific">Clostridium fallax</name>
    <dbReference type="NCBI Taxonomy" id="1533"/>
    <lineage>
        <taxon>Bacteria</taxon>
        <taxon>Bacillati</taxon>
        <taxon>Bacillota</taxon>
        <taxon>Clostridia</taxon>
        <taxon>Eubacteriales</taxon>
        <taxon>Clostridiaceae</taxon>
        <taxon>Clostridium</taxon>
    </lineage>
</organism>
<evidence type="ECO:0000313" key="2">
    <source>
        <dbReference type="Proteomes" id="UP000184035"/>
    </source>
</evidence>
<keyword evidence="2" id="KW-1185">Reference proteome</keyword>
<protein>
    <submittedName>
        <fullName evidence="1">Uncharacterized protein</fullName>
    </submittedName>
</protein>
<dbReference type="EMBL" id="FQVM01000006">
    <property type="protein sequence ID" value="SHE62202.1"/>
    <property type="molecule type" value="Genomic_DNA"/>
</dbReference>